<dbReference type="EMBL" id="JARJCM010000104">
    <property type="protein sequence ID" value="KAJ7029178.1"/>
    <property type="molecule type" value="Genomic_DNA"/>
</dbReference>
<sequence>MDHLLSLTDLLARNFPGLAAHPAFTQKHAHLDSDGEDDEDEEEEEDNNAPKKKKRKKRKCRNDEATAKRSETPAAERKAGDLRDCEESPSKAKDKGEFVGGGPPPKTMAKGGEFLSQLSRVASKEGQEALESFILELVEFHTAPTQNTIPSGSRTEDIIHTLECPGEIAKNGEKLIKKGHVLDFHMLVIFARFRFAMHNGGMTHQVPAEKMGFKEEKSSRNYMQQGQRVLDLAGGALELKDRVTGIHLTSADFRNCGRNGSARLQVYKLDFKEIAYNDTLLSRLKTNSPPLRPRATKIWDKIFNPPVFPLPPVAPKVYPTECIQTSICIPRGTCPVPKDLTAAKRWVEREREVAENRIQVASCDELKEKAGNLLDLLSVFLLLISLQLESIHSNIEENHDTYGANIGALVISATNPQPNGTRCVLVRSACMGSILGKAIFLIPVLSPMIS</sequence>
<evidence type="ECO:0000256" key="1">
    <source>
        <dbReference type="SAM" id="MobiDB-lite"/>
    </source>
</evidence>
<dbReference type="Proteomes" id="UP001218188">
    <property type="component" value="Unassembled WGS sequence"/>
</dbReference>
<comment type="caution">
    <text evidence="2">The sequence shown here is derived from an EMBL/GenBank/DDBJ whole genome shotgun (WGS) entry which is preliminary data.</text>
</comment>
<accession>A0AAD6SLZ5</accession>
<protein>
    <submittedName>
        <fullName evidence="2">Uncharacterized protein</fullName>
    </submittedName>
</protein>
<reference evidence="2" key="1">
    <citation type="submission" date="2023-03" db="EMBL/GenBank/DDBJ databases">
        <title>Massive genome expansion in bonnet fungi (Mycena s.s.) driven by repeated elements and novel gene families across ecological guilds.</title>
        <authorList>
            <consortium name="Lawrence Berkeley National Laboratory"/>
            <person name="Harder C.B."/>
            <person name="Miyauchi S."/>
            <person name="Viragh M."/>
            <person name="Kuo A."/>
            <person name="Thoen E."/>
            <person name="Andreopoulos B."/>
            <person name="Lu D."/>
            <person name="Skrede I."/>
            <person name="Drula E."/>
            <person name="Henrissat B."/>
            <person name="Morin E."/>
            <person name="Kohler A."/>
            <person name="Barry K."/>
            <person name="LaButti K."/>
            <person name="Morin E."/>
            <person name="Salamov A."/>
            <person name="Lipzen A."/>
            <person name="Mereny Z."/>
            <person name="Hegedus B."/>
            <person name="Baldrian P."/>
            <person name="Stursova M."/>
            <person name="Weitz H."/>
            <person name="Taylor A."/>
            <person name="Grigoriev I.V."/>
            <person name="Nagy L.G."/>
            <person name="Martin F."/>
            <person name="Kauserud H."/>
        </authorList>
    </citation>
    <scope>NUCLEOTIDE SEQUENCE</scope>
    <source>
        <strain evidence="2">CBHHK200</strain>
    </source>
</reference>
<feature type="region of interest" description="Disordered" evidence="1">
    <location>
        <begin position="23"/>
        <end position="107"/>
    </location>
</feature>
<evidence type="ECO:0000313" key="3">
    <source>
        <dbReference type="Proteomes" id="UP001218188"/>
    </source>
</evidence>
<organism evidence="2 3">
    <name type="scientific">Mycena alexandri</name>
    <dbReference type="NCBI Taxonomy" id="1745969"/>
    <lineage>
        <taxon>Eukaryota</taxon>
        <taxon>Fungi</taxon>
        <taxon>Dikarya</taxon>
        <taxon>Basidiomycota</taxon>
        <taxon>Agaricomycotina</taxon>
        <taxon>Agaricomycetes</taxon>
        <taxon>Agaricomycetidae</taxon>
        <taxon>Agaricales</taxon>
        <taxon>Marasmiineae</taxon>
        <taxon>Mycenaceae</taxon>
        <taxon>Mycena</taxon>
    </lineage>
</organism>
<name>A0AAD6SLZ5_9AGAR</name>
<dbReference type="AlphaFoldDB" id="A0AAD6SLZ5"/>
<feature type="compositionally biased region" description="Acidic residues" evidence="1">
    <location>
        <begin position="34"/>
        <end position="47"/>
    </location>
</feature>
<feature type="compositionally biased region" description="Basic and acidic residues" evidence="1">
    <location>
        <begin position="61"/>
        <end position="97"/>
    </location>
</feature>
<keyword evidence="3" id="KW-1185">Reference proteome</keyword>
<gene>
    <name evidence="2" type="ORF">C8F04DRAFT_1187959</name>
</gene>
<proteinExistence type="predicted"/>
<feature type="compositionally biased region" description="Basic residues" evidence="1">
    <location>
        <begin position="50"/>
        <end position="60"/>
    </location>
</feature>
<evidence type="ECO:0000313" key="2">
    <source>
        <dbReference type="EMBL" id="KAJ7029178.1"/>
    </source>
</evidence>